<feature type="compositionally biased region" description="Polar residues" evidence="5">
    <location>
        <begin position="703"/>
        <end position="719"/>
    </location>
</feature>
<dbReference type="PANTHER" id="PTHR35253">
    <property type="entry name" value="COILED-COIL DOMAIN-CONTAINING PROTEIN 152"/>
    <property type="match status" value="1"/>
</dbReference>
<comment type="caution">
    <text evidence="8">The sequence shown here is derived from an EMBL/GenBank/DDBJ whole genome shotgun (WGS) entry which is preliminary data.</text>
</comment>
<feature type="compositionally biased region" description="Basic and acidic residues" evidence="5">
    <location>
        <begin position="343"/>
        <end position="353"/>
    </location>
</feature>
<feature type="coiled-coil region" evidence="4">
    <location>
        <begin position="725"/>
        <end position="752"/>
    </location>
</feature>
<evidence type="ECO:0000256" key="2">
    <source>
        <dbReference type="ARBA" id="ARBA00023170"/>
    </source>
</evidence>
<evidence type="ECO:0000256" key="1">
    <source>
        <dbReference type="ARBA" id="ARBA00022729"/>
    </source>
</evidence>
<proteinExistence type="predicted"/>
<feature type="compositionally biased region" description="Low complexity" evidence="5">
    <location>
        <begin position="315"/>
        <end position="327"/>
    </location>
</feature>
<dbReference type="PROSITE" id="PS50853">
    <property type="entry name" value="FN3"/>
    <property type="match status" value="1"/>
</dbReference>
<keyword evidence="1 6" id="KW-0732">Signal</keyword>
<protein>
    <submittedName>
        <fullName evidence="8">Growth hormone receptor</fullName>
    </submittedName>
</protein>
<evidence type="ECO:0000259" key="7">
    <source>
        <dbReference type="PROSITE" id="PS50853"/>
    </source>
</evidence>
<keyword evidence="2 8" id="KW-0675">Receptor</keyword>
<keyword evidence="4" id="KW-0175">Coiled coil</keyword>
<feature type="domain" description="Fibronectin type-III" evidence="7">
    <location>
        <begin position="140"/>
        <end position="244"/>
    </location>
</feature>
<dbReference type="InterPro" id="IPR013783">
    <property type="entry name" value="Ig-like_fold"/>
</dbReference>
<dbReference type="Pfam" id="PF12772">
    <property type="entry name" value="GHBP"/>
    <property type="match status" value="2"/>
</dbReference>
<name>A0ABQ8LL72_LABRO</name>
<evidence type="ECO:0000256" key="6">
    <source>
        <dbReference type="SAM" id="SignalP"/>
    </source>
</evidence>
<reference evidence="8 9" key="1">
    <citation type="submission" date="2022-01" db="EMBL/GenBank/DDBJ databases">
        <title>A high-quality chromosome-level genome assembly of rohu carp, Labeo rohita.</title>
        <authorList>
            <person name="Arick M.A. II"/>
            <person name="Hsu C.-Y."/>
            <person name="Magbanua Z."/>
            <person name="Pechanova O."/>
            <person name="Grover C."/>
            <person name="Miller E."/>
            <person name="Thrash A."/>
            <person name="Ezzel L."/>
            <person name="Alam S."/>
            <person name="Benzie J."/>
            <person name="Hamilton M."/>
            <person name="Karsi A."/>
            <person name="Lawrence M.L."/>
            <person name="Peterson D.G."/>
        </authorList>
    </citation>
    <scope>NUCLEOTIDE SEQUENCE [LARGE SCALE GENOMIC DNA]</scope>
    <source>
        <strain evidence="9">BAU-BD-2019</strain>
        <tissue evidence="8">Blood</tissue>
    </source>
</reference>
<dbReference type="PANTHER" id="PTHR35253:SF1">
    <property type="entry name" value="COILED-COIL DOMAIN-CONTAINING PROTEIN 152"/>
    <property type="match status" value="1"/>
</dbReference>
<evidence type="ECO:0000256" key="4">
    <source>
        <dbReference type="SAM" id="Coils"/>
    </source>
</evidence>
<dbReference type="InterPro" id="IPR015152">
    <property type="entry name" value="Growth/epo_recpt_lig-bind"/>
</dbReference>
<gene>
    <name evidence="8" type="ORF">H4Q32_019490</name>
</gene>
<sequence length="767" mass="87436">MEAVLFICILLACAVATQSVPPTIQDFMEACLQASQTSTRPHLTGCFSRELMTFRCQWETGSLQNQTELDDLRLFYSLKTDSKKWMECPSYSSVRKNECFFDSSNTIIWYPYVVQLRSRSPDVVYDEMSFNVEDIVFPDPPVGLNWTVLSMGSDGLIYDMVVSWDPPPSAAENLKTGWILLVYETQYREKGSDQWNSMDNGKDTQAYIYGLSSNTEYEVRVRSKMRGYNFGVFSDSIFILIPNKESRIPITAVLVFAAVGITIVLMKGQLSEFTSILGTHPGLRPELYSSDPWVEFIEVDIDEPHESQEELLIADSPVSDSPQMSSSFRDDDSGRASCCDPDLSDHDQTDLHHPSASSHDGFHPLSRAQSGPQQPAAVCPQDNTWSNNLYSQVSDVTHRGEVVLSPEEQETMALKDEDHKKRKEIQQLVVIPDERGYTSEFVAGAISAPTDQLQSQEQHGAFRDIQNLSTDMVTSTQSSAFPILANPTSPEYTMVDSVDWKNSLLLKPNTPTAPHKAAVKTFPTPEGVNSFRGYFEQKYIFTTFVKMKKLTVVDLTKLVKDFIQLEHKITEMKGENTTLEVQLDETSRLLKISQNKEKQLIEEMGFWKLSKVYKTPYNNSATSERMAAEMKALQDQHQRELDDCVKETQRKLDAKDTELTEAHERNECALEEMKRQMREKEKEIQSQIIKLQMEFGAKLARAQSISAKNQPQTQSSAPRPQNIFKRKLQFIQEEKNKEIEALRQKVRELEQQSLHGLMESRLKRRKN</sequence>
<dbReference type="SMART" id="SM00060">
    <property type="entry name" value="FN3"/>
    <property type="match status" value="1"/>
</dbReference>
<dbReference type="InterPro" id="IPR036116">
    <property type="entry name" value="FN3_sf"/>
</dbReference>
<keyword evidence="9" id="KW-1185">Reference proteome</keyword>
<dbReference type="InterPro" id="IPR025871">
    <property type="entry name" value="GHBP"/>
</dbReference>
<evidence type="ECO:0000313" key="9">
    <source>
        <dbReference type="Proteomes" id="UP000830375"/>
    </source>
</evidence>
<feature type="coiled-coil region" evidence="4">
    <location>
        <begin position="583"/>
        <end position="694"/>
    </location>
</feature>
<keyword evidence="3" id="KW-0325">Glycoprotein</keyword>
<feature type="signal peptide" evidence="6">
    <location>
        <begin position="1"/>
        <end position="19"/>
    </location>
</feature>
<feature type="region of interest" description="Disordered" evidence="5">
    <location>
        <begin position="314"/>
        <end position="383"/>
    </location>
</feature>
<dbReference type="SUPFAM" id="SSF49265">
    <property type="entry name" value="Fibronectin type III"/>
    <property type="match status" value="2"/>
</dbReference>
<dbReference type="Pfam" id="PF09067">
    <property type="entry name" value="EpoR_lig-bind"/>
    <property type="match status" value="1"/>
</dbReference>
<dbReference type="InterPro" id="IPR038827">
    <property type="entry name" value="CCDC152"/>
</dbReference>
<dbReference type="Gene3D" id="2.60.40.10">
    <property type="entry name" value="Immunoglobulins"/>
    <property type="match status" value="2"/>
</dbReference>
<feature type="region of interest" description="Disordered" evidence="5">
    <location>
        <begin position="702"/>
        <end position="722"/>
    </location>
</feature>
<organism evidence="8 9">
    <name type="scientific">Labeo rohita</name>
    <name type="common">Indian major carp</name>
    <name type="synonym">Cyprinus rohita</name>
    <dbReference type="NCBI Taxonomy" id="84645"/>
    <lineage>
        <taxon>Eukaryota</taxon>
        <taxon>Metazoa</taxon>
        <taxon>Chordata</taxon>
        <taxon>Craniata</taxon>
        <taxon>Vertebrata</taxon>
        <taxon>Euteleostomi</taxon>
        <taxon>Actinopterygii</taxon>
        <taxon>Neopterygii</taxon>
        <taxon>Teleostei</taxon>
        <taxon>Ostariophysi</taxon>
        <taxon>Cypriniformes</taxon>
        <taxon>Cyprinidae</taxon>
        <taxon>Labeoninae</taxon>
        <taxon>Labeonini</taxon>
        <taxon>Labeo</taxon>
    </lineage>
</organism>
<evidence type="ECO:0000256" key="5">
    <source>
        <dbReference type="SAM" id="MobiDB-lite"/>
    </source>
</evidence>
<dbReference type="InterPro" id="IPR003961">
    <property type="entry name" value="FN3_dom"/>
</dbReference>
<dbReference type="EMBL" id="JACTAM010000021">
    <property type="protein sequence ID" value="KAI2651407.1"/>
    <property type="molecule type" value="Genomic_DNA"/>
</dbReference>
<feature type="chain" id="PRO_5045246724" evidence="6">
    <location>
        <begin position="20"/>
        <end position="767"/>
    </location>
</feature>
<accession>A0ABQ8LL72</accession>
<dbReference type="CDD" id="cd00063">
    <property type="entry name" value="FN3"/>
    <property type="match status" value="1"/>
</dbReference>
<evidence type="ECO:0000313" key="8">
    <source>
        <dbReference type="EMBL" id="KAI2651407.1"/>
    </source>
</evidence>
<dbReference type="Proteomes" id="UP000830375">
    <property type="component" value="Unassembled WGS sequence"/>
</dbReference>
<evidence type="ECO:0000256" key="3">
    <source>
        <dbReference type="ARBA" id="ARBA00023180"/>
    </source>
</evidence>